<feature type="region of interest" description="Disordered" evidence="2">
    <location>
        <begin position="257"/>
        <end position="288"/>
    </location>
</feature>
<dbReference type="Proteomes" id="UP000077521">
    <property type="component" value="Unassembled WGS sequence"/>
</dbReference>
<reference evidence="3" key="2">
    <citation type="journal article" date="2019" name="IMA Fungus">
        <title>Genome sequencing and comparison of five Tilletia species to identify candidate genes for the detection of regulated species infecting wheat.</title>
        <authorList>
            <person name="Nguyen H.D.T."/>
            <person name="Sultana T."/>
            <person name="Kesanakurti P."/>
            <person name="Hambleton S."/>
        </authorList>
    </citation>
    <scope>NUCLEOTIDE SEQUENCE</scope>
    <source>
        <strain evidence="3">DAOMC 236416</strain>
    </source>
</reference>
<keyword evidence="4" id="KW-1185">Reference proteome</keyword>
<gene>
    <name evidence="3" type="ORF">A4X13_0g1059</name>
</gene>
<reference evidence="3" key="1">
    <citation type="submission" date="2016-04" db="EMBL/GenBank/DDBJ databases">
        <authorList>
            <person name="Nguyen H.D."/>
            <person name="Samba Siva P."/>
            <person name="Cullis J."/>
            <person name="Levesque C.A."/>
            <person name="Hambleton S."/>
        </authorList>
    </citation>
    <scope>NUCLEOTIDE SEQUENCE</scope>
    <source>
        <strain evidence="3">DAOMC 236416</strain>
    </source>
</reference>
<dbReference type="EMBL" id="LWDF02000038">
    <property type="protein sequence ID" value="KAE8259383.1"/>
    <property type="molecule type" value="Genomic_DNA"/>
</dbReference>
<evidence type="ECO:0000256" key="2">
    <source>
        <dbReference type="SAM" id="MobiDB-lite"/>
    </source>
</evidence>
<sequence length="322" mass="37261">MSTQCEYVRDRLDEELDEAFTEPNDKDKRRRVWNIIEEQLVRIENLQSQVQAGEDSIRFLRATQDLTPLQEELAAMRTSNLTLEQTLRKTELDMKRSQADQDEKLATELNYADRVAALGERERINNLKATFREQITDLEQNYKDIEEMMKSIHATEMKEVAAKNADRLKEVAAKNADRQDKDDMTIKELIQNLRLAEEEAGRWRRKALGEGVNKLPEDSQTMDKTNTLTKPRWYSSPPILESLYVCSWIMMDIDSTSEKALPPPSSPVVSSSPHSNDTRSEPDSFYPDGISARAQELNERDTGVVEQTRQDRARVWVKWVTH</sequence>
<proteinExistence type="predicted"/>
<accession>A0A177TEY3</accession>
<evidence type="ECO:0000256" key="1">
    <source>
        <dbReference type="SAM" id="Coils"/>
    </source>
</evidence>
<comment type="caution">
    <text evidence="3">The sequence shown here is derived from an EMBL/GenBank/DDBJ whole genome shotgun (WGS) entry which is preliminary data.</text>
</comment>
<protein>
    <submittedName>
        <fullName evidence="3">Uncharacterized protein</fullName>
    </submittedName>
</protein>
<evidence type="ECO:0000313" key="3">
    <source>
        <dbReference type="EMBL" id="KAE8259383.1"/>
    </source>
</evidence>
<name>A0A177TEY3_9BASI</name>
<organism evidence="3 4">
    <name type="scientific">Tilletia indica</name>
    <dbReference type="NCBI Taxonomy" id="43049"/>
    <lineage>
        <taxon>Eukaryota</taxon>
        <taxon>Fungi</taxon>
        <taxon>Dikarya</taxon>
        <taxon>Basidiomycota</taxon>
        <taxon>Ustilaginomycotina</taxon>
        <taxon>Exobasidiomycetes</taxon>
        <taxon>Tilletiales</taxon>
        <taxon>Tilletiaceae</taxon>
        <taxon>Tilletia</taxon>
    </lineage>
</organism>
<keyword evidence="1" id="KW-0175">Coiled coil</keyword>
<feature type="coiled-coil region" evidence="1">
    <location>
        <begin position="121"/>
        <end position="155"/>
    </location>
</feature>
<evidence type="ECO:0000313" key="4">
    <source>
        <dbReference type="Proteomes" id="UP000077521"/>
    </source>
</evidence>
<dbReference type="AlphaFoldDB" id="A0A177TEY3"/>
<feature type="coiled-coil region" evidence="1">
    <location>
        <begin position="36"/>
        <end position="63"/>
    </location>
</feature>